<accession>A0A3D8IP79</accession>
<dbReference type="InterPro" id="IPR038414">
    <property type="entry name" value="CcoP_N_sf"/>
</dbReference>
<dbReference type="OrthoDB" id="9811281at2"/>
<comment type="subcellular location">
    <subcellularLocation>
        <location evidence="1">Cell inner membrane</location>
    </subcellularLocation>
</comment>
<keyword evidence="13" id="KW-0249">Electron transport</keyword>
<dbReference type="UniPathway" id="UPA00705"/>
<evidence type="ECO:0000256" key="5">
    <source>
        <dbReference type="ARBA" id="ARBA00022475"/>
    </source>
</evidence>
<keyword evidence="7 21" id="KW-0349">Heme</keyword>
<evidence type="ECO:0000256" key="4">
    <source>
        <dbReference type="ARBA" id="ARBA00022448"/>
    </source>
</evidence>
<evidence type="ECO:0000256" key="12">
    <source>
        <dbReference type="ARBA" id="ARBA00022781"/>
    </source>
</evidence>
<dbReference type="Proteomes" id="UP000256379">
    <property type="component" value="Unassembled WGS sequence"/>
</dbReference>
<evidence type="ECO:0000313" key="24">
    <source>
        <dbReference type="EMBL" id="RDU67068.1"/>
    </source>
</evidence>
<dbReference type="Gene3D" id="6.10.280.130">
    <property type="match status" value="1"/>
</dbReference>
<feature type="binding site" description="axial binding residue" evidence="20">
    <location>
        <position position="266"/>
    </location>
    <ligand>
        <name>heme c</name>
        <dbReference type="ChEBI" id="CHEBI:61717"/>
        <label>1</label>
    </ligand>
    <ligandPart>
        <name>Fe</name>
        <dbReference type="ChEBI" id="CHEBI:18248"/>
    </ligandPart>
</feature>
<keyword evidence="8" id="KW-0679">Respiratory chain</keyword>
<dbReference type="GO" id="GO:0046872">
    <property type="term" value="F:metal ion binding"/>
    <property type="evidence" value="ECO:0007669"/>
    <property type="project" value="UniProtKB-KW"/>
</dbReference>
<sequence length="293" mass="32803">MGWLSDHINMIGFIGAVVILFLTIIIAVFYINKMKSERADGELTTHEWDGIREFSNNIPTGWLLTMLGVMIWAVWYILFGYPLNAYSQIGEYNEESRIYNQRFETIHANMDADKLREMGEQIFLVQCAQCHGLTAEGNDGTAQNLTRWGKVEGIIDTIKHGSAGLHVAGMDDPGIMPEGLLEEEKDIQAVAQYVMSEIVGDKTKTYDKELVEYGKEVYNDVGTCFTCHGDNGEGIEGVGPSLQVYGKTAFLNDVLEYGKKGNIGVMPSFKYLNLSEREIEALQSFIATKQEIQ</sequence>
<dbReference type="RefSeq" id="WP_115542363.1">
    <property type="nucleotide sequence ID" value="NZ_NXLQ01000002.1"/>
</dbReference>
<gene>
    <name evidence="24" type="primary">ccoP</name>
    <name evidence="24" type="ORF">CQA53_02070</name>
</gene>
<evidence type="ECO:0000256" key="13">
    <source>
        <dbReference type="ARBA" id="ARBA00022982"/>
    </source>
</evidence>
<dbReference type="Pfam" id="PF13442">
    <property type="entry name" value="Cytochrome_CBB3"/>
    <property type="match status" value="2"/>
</dbReference>
<evidence type="ECO:0000313" key="25">
    <source>
        <dbReference type="Proteomes" id="UP000256379"/>
    </source>
</evidence>
<dbReference type="InterPro" id="IPR004678">
    <property type="entry name" value="Cyt_c_oxidase_cbb3_su3"/>
</dbReference>
<dbReference type="PANTHER" id="PTHR33751:SF1">
    <property type="entry name" value="CBB3-TYPE CYTOCHROME C OXIDASE SUBUNIT FIXP"/>
    <property type="match status" value="1"/>
</dbReference>
<evidence type="ECO:0000259" key="23">
    <source>
        <dbReference type="PROSITE" id="PS51007"/>
    </source>
</evidence>
<comment type="similarity">
    <text evidence="3">Belongs to the CcoP / FixP family.</text>
</comment>
<keyword evidence="15" id="KW-0560">Oxidoreductase</keyword>
<evidence type="ECO:0000256" key="20">
    <source>
        <dbReference type="PIRSR" id="PIRSR000006-1"/>
    </source>
</evidence>
<evidence type="ECO:0000256" key="14">
    <source>
        <dbReference type="ARBA" id="ARBA00022989"/>
    </source>
</evidence>
<keyword evidence="16 20" id="KW-0408">Iron</keyword>
<feature type="domain" description="Cytochrome c" evidence="23">
    <location>
        <begin position="209"/>
        <end position="290"/>
    </location>
</feature>
<name>A0A3D8IP79_9HELI</name>
<evidence type="ECO:0000256" key="22">
    <source>
        <dbReference type="SAM" id="Phobius"/>
    </source>
</evidence>
<feature type="binding site" description="axial binding residue" evidence="20">
    <location>
        <position position="170"/>
    </location>
    <ligand>
        <name>heme c</name>
        <dbReference type="ChEBI" id="CHEBI:61717"/>
        <label>2</label>
    </ligand>
    <ligandPart>
        <name>Fe</name>
        <dbReference type="ChEBI" id="CHEBI:18248"/>
    </ligandPart>
</feature>
<dbReference type="GO" id="GO:0005886">
    <property type="term" value="C:plasma membrane"/>
    <property type="evidence" value="ECO:0007669"/>
    <property type="project" value="UniProtKB-SubCell"/>
</dbReference>
<dbReference type="InterPro" id="IPR050597">
    <property type="entry name" value="Cytochrome_c_Oxidase_Subunit"/>
</dbReference>
<dbReference type="Pfam" id="PF14715">
    <property type="entry name" value="FixP_N"/>
    <property type="match status" value="1"/>
</dbReference>
<dbReference type="GO" id="GO:0006119">
    <property type="term" value="P:oxidative phosphorylation"/>
    <property type="evidence" value="ECO:0007669"/>
    <property type="project" value="UniProtKB-UniPathway"/>
</dbReference>
<keyword evidence="5" id="KW-1003">Cell membrane</keyword>
<organism evidence="24 25">
    <name type="scientific">Helicobacter didelphidarum</name>
    <dbReference type="NCBI Taxonomy" id="2040648"/>
    <lineage>
        <taxon>Bacteria</taxon>
        <taxon>Pseudomonadati</taxon>
        <taxon>Campylobacterota</taxon>
        <taxon>Epsilonproteobacteria</taxon>
        <taxon>Campylobacterales</taxon>
        <taxon>Helicobacteraceae</taxon>
        <taxon>Helicobacter</taxon>
    </lineage>
</organism>
<keyword evidence="10 20" id="KW-0479">Metal-binding</keyword>
<dbReference type="PANTHER" id="PTHR33751">
    <property type="entry name" value="CBB3-TYPE CYTOCHROME C OXIDASE SUBUNIT FIXP"/>
    <property type="match status" value="1"/>
</dbReference>
<feature type="binding site" description="axial binding residue" evidence="20">
    <location>
        <position position="228"/>
    </location>
    <ligand>
        <name>heme c</name>
        <dbReference type="ChEBI" id="CHEBI:61717"/>
        <label>2</label>
    </ligand>
    <ligandPart>
        <name>Fe</name>
        <dbReference type="ChEBI" id="CHEBI:18248"/>
    </ligandPart>
</feature>
<keyword evidence="25" id="KW-1185">Reference proteome</keyword>
<dbReference type="PIRSF" id="PIRSF000006">
    <property type="entry name" value="Cbb3-Cox_fixP"/>
    <property type="match status" value="1"/>
</dbReference>
<dbReference type="GO" id="GO:0016491">
    <property type="term" value="F:oxidoreductase activity"/>
    <property type="evidence" value="ECO:0007669"/>
    <property type="project" value="UniProtKB-KW"/>
</dbReference>
<feature type="binding site" description="covalent" evidence="21">
    <location>
        <position position="130"/>
    </location>
    <ligand>
        <name>heme c</name>
        <dbReference type="ChEBI" id="CHEBI:61717"/>
        <label>1</label>
    </ligand>
</feature>
<keyword evidence="6" id="KW-0997">Cell inner membrane</keyword>
<evidence type="ECO:0000256" key="11">
    <source>
        <dbReference type="ARBA" id="ARBA00022737"/>
    </source>
</evidence>
<feature type="binding site" description="covalent" evidence="21">
    <location>
        <position position="224"/>
    </location>
    <ligand>
        <name>heme c</name>
        <dbReference type="ChEBI" id="CHEBI:61717"/>
        <label>2</label>
    </ligand>
</feature>
<reference evidence="24 25" key="1">
    <citation type="submission" date="2018-04" db="EMBL/GenBank/DDBJ databases">
        <title>Novel Campyloabacter and Helicobacter Species and Strains.</title>
        <authorList>
            <person name="Mannion A.J."/>
            <person name="Shen Z."/>
            <person name="Fox J.G."/>
        </authorList>
    </citation>
    <scope>NUCLEOTIDE SEQUENCE [LARGE SCALE GENOMIC DNA]</scope>
    <source>
        <strain evidence="24 25">MIT 17-337</strain>
    </source>
</reference>
<protein>
    <recommendedName>
        <fullName evidence="19">Cytochrome c oxidase subunit III</fullName>
    </recommendedName>
</protein>
<evidence type="ECO:0000256" key="7">
    <source>
        <dbReference type="ARBA" id="ARBA00022617"/>
    </source>
</evidence>
<evidence type="ECO:0000256" key="17">
    <source>
        <dbReference type="ARBA" id="ARBA00023065"/>
    </source>
</evidence>
<feature type="transmembrane region" description="Helical" evidence="22">
    <location>
        <begin position="12"/>
        <end position="31"/>
    </location>
</feature>
<feature type="binding site" description="axial binding residue" evidence="20">
    <location>
        <position position="131"/>
    </location>
    <ligand>
        <name>heme c</name>
        <dbReference type="ChEBI" id="CHEBI:61717"/>
        <label>1</label>
    </ligand>
    <ligandPart>
        <name>Fe</name>
        <dbReference type="ChEBI" id="CHEBI:18248"/>
    </ligandPart>
</feature>
<dbReference type="NCBIfam" id="TIGR00782">
    <property type="entry name" value="ccoP"/>
    <property type="match status" value="1"/>
</dbReference>
<comment type="caution">
    <text evidence="24">The sequence shown here is derived from an EMBL/GenBank/DDBJ whole genome shotgun (WGS) entry which is preliminary data.</text>
</comment>
<dbReference type="GO" id="GO:0020037">
    <property type="term" value="F:heme binding"/>
    <property type="evidence" value="ECO:0007669"/>
    <property type="project" value="InterPro"/>
</dbReference>
<evidence type="ECO:0000256" key="1">
    <source>
        <dbReference type="ARBA" id="ARBA00004533"/>
    </source>
</evidence>
<feature type="binding site" description="covalent" evidence="21">
    <location>
        <position position="227"/>
    </location>
    <ligand>
        <name>heme c</name>
        <dbReference type="ChEBI" id="CHEBI:61717"/>
        <label>2</label>
    </ligand>
</feature>
<evidence type="ECO:0000256" key="15">
    <source>
        <dbReference type="ARBA" id="ARBA00023002"/>
    </source>
</evidence>
<dbReference type="GO" id="GO:0009055">
    <property type="term" value="F:electron transfer activity"/>
    <property type="evidence" value="ECO:0007669"/>
    <property type="project" value="InterPro"/>
</dbReference>
<feature type="transmembrane region" description="Helical" evidence="22">
    <location>
        <begin position="62"/>
        <end position="83"/>
    </location>
</feature>
<dbReference type="InterPro" id="IPR036909">
    <property type="entry name" value="Cyt_c-like_dom_sf"/>
</dbReference>
<evidence type="ECO:0000256" key="21">
    <source>
        <dbReference type="PIRSR" id="PIRSR000006-2"/>
    </source>
</evidence>
<evidence type="ECO:0000256" key="8">
    <source>
        <dbReference type="ARBA" id="ARBA00022660"/>
    </source>
</evidence>
<feature type="domain" description="Cytochrome c" evidence="23">
    <location>
        <begin position="114"/>
        <end position="198"/>
    </location>
</feature>
<dbReference type="SUPFAM" id="SSF46626">
    <property type="entry name" value="Cytochrome c"/>
    <property type="match status" value="2"/>
</dbReference>
<dbReference type="EMBL" id="NXLQ01000002">
    <property type="protein sequence ID" value="RDU67068.1"/>
    <property type="molecule type" value="Genomic_DNA"/>
</dbReference>
<evidence type="ECO:0000256" key="9">
    <source>
        <dbReference type="ARBA" id="ARBA00022692"/>
    </source>
</evidence>
<comment type="cofactor">
    <cofactor evidence="21">
        <name>heme c</name>
        <dbReference type="ChEBI" id="CHEBI:61717"/>
    </cofactor>
    <text evidence="21">Binds 2 heme C groups per subunit.</text>
</comment>
<dbReference type="GO" id="GO:1902600">
    <property type="term" value="P:proton transmembrane transport"/>
    <property type="evidence" value="ECO:0007669"/>
    <property type="project" value="UniProtKB-KW"/>
</dbReference>
<keyword evidence="12" id="KW-0375">Hydrogen ion transport</keyword>
<feature type="binding site" description="covalent" evidence="21">
    <location>
        <position position="127"/>
    </location>
    <ligand>
        <name>heme c</name>
        <dbReference type="ChEBI" id="CHEBI:61717"/>
        <label>1</label>
    </ligand>
</feature>
<dbReference type="InterPro" id="IPR009056">
    <property type="entry name" value="Cyt_c-like_dom"/>
</dbReference>
<evidence type="ECO:0000256" key="6">
    <source>
        <dbReference type="ARBA" id="ARBA00022519"/>
    </source>
</evidence>
<comment type="pathway">
    <text evidence="2">Energy metabolism; oxidative phosphorylation.</text>
</comment>
<proteinExistence type="inferred from homology"/>
<dbReference type="Gene3D" id="1.10.760.10">
    <property type="entry name" value="Cytochrome c-like domain"/>
    <property type="match status" value="2"/>
</dbReference>
<dbReference type="PROSITE" id="PS51007">
    <property type="entry name" value="CYTC"/>
    <property type="match status" value="2"/>
</dbReference>
<dbReference type="AlphaFoldDB" id="A0A3D8IP79"/>
<evidence type="ECO:0000256" key="19">
    <source>
        <dbReference type="ARBA" id="ARBA00029635"/>
    </source>
</evidence>
<evidence type="ECO:0000256" key="2">
    <source>
        <dbReference type="ARBA" id="ARBA00004673"/>
    </source>
</evidence>
<keyword evidence="4" id="KW-0813">Transport</keyword>
<dbReference type="InterPro" id="IPR032858">
    <property type="entry name" value="CcoP_N"/>
</dbReference>
<keyword evidence="17" id="KW-0406">Ion transport</keyword>
<keyword evidence="14 22" id="KW-1133">Transmembrane helix</keyword>
<keyword evidence="9 22" id="KW-0812">Transmembrane</keyword>
<evidence type="ECO:0000256" key="3">
    <source>
        <dbReference type="ARBA" id="ARBA00006113"/>
    </source>
</evidence>
<keyword evidence="18 22" id="KW-0472">Membrane</keyword>
<evidence type="ECO:0000256" key="16">
    <source>
        <dbReference type="ARBA" id="ARBA00023004"/>
    </source>
</evidence>
<evidence type="ECO:0000256" key="18">
    <source>
        <dbReference type="ARBA" id="ARBA00023136"/>
    </source>
</evidence>
<evidence type="ECO:0000256" key="10">
    <source>
        <dbReference type="ARBA" id="ARBA00022723"/>
    </source>
</evidence>
<keyword evidence="11" id="KW-0677">Repeat</keyword>